<protein>
    <submittedName>
        <fullName evidence="10">Putative spermidine/putrescine transport system permease protein/putative spermidine/putrescine transport system permease protein</fullName>
    </submittedName>
</protein>
<dbReference type="GO" id="GO:0005886">
    <property type="term" value="C:plasma membrane"/>
    <property type="evidence" value="ECO:0007669"/>
    <property type="project" value="UniProtKB-SubCell"/>
</dbReference>
<dbReference type="AlphaFoldDB" id="A0A4R8MFK2"/>
<proteinExistence type="inferred from homology"/>
<dbReference type="SUPFAM" id="SSF161098">
    <property type="entry name" value="MetI-like"/>
    <property type="match status" value="1"/>
</dbReference>
<dbReference type="RefSeq" id="WP_133956224.1">
    <property type="nucleotide sequence ID" value="NZ_SORI01000002.1"/>
</dbReference>
<name>A0A4R8MFK2_9BACT</name>
<evidence type="ECO:0000256" key="8">
    <source>
        <dbReference type="RuleBase" id="RU363032"/>
    </source>
</evidence>
<feature type="domain" description="ABC transmembrane type-1" evidence="9">
    <location>
        <begin position="58"/>
        <end position="267"/>
    </location>
</feature>
<dbReference type="PANTHER" id="PTHR42929:SF1">
    <property type="entry name" value="INNER MEMBRANE ABC TRANSPORTER PERMEASE PROTEIN YDCU-RELATED"/>
    <property type="match status" value="1"/>
</dbReference>
<evidence type="ECO:0000313" key="10">
    <source>
        <dbReference type="EMBL" id="TDY63247.1"/>
    </source>
</evidence>
<feature type="transmembrane region" description="Helical" evidence="8">
    <location>
        <begin position="138"/>
        <end position="157"/>
    </location>
</feature>
<evidence type="ECO:0000256" key="6">
    <source>
        <dbReference type="ARBA" id="ARBA00022989"/>
    </source>
</evidence>
<dbReference type="EMBL" id="SORI01000002">
    <property type="protein sequence ID" value="TDY63247.1"/>
    <property type="molecule type" value="Genomic_DNA"/>
</dbReference>
<dbReference type="GO" id="GO:0055085">
    <property type="term" value="P:transmembrane transport"/>
    <property type="evidence" value="ECO:0007669"/>
    <property type="project" value="InterPro"/>
</dbReference>
<dbReference type="PANTHER" id="PTHR42929">
    <property type="entry name" value="INNER MEMBRANE ABC TRANSPORTER PERMEASE PROTEIN YDCU-RELATED-RELATED"/>
    <property type="match status" value="1"/>
</dbReference>
<dbReference type="Proteomes" id="UP000295066">
    <property type="component" value="Unassembled WGS sequence"/>
</dbReference>
<reference evidence="10 11" key="1">
    <citation type="submission" date="2019-03" db="EMBL/GenBank/DDBJ databases">
        <title>Genomic Encyclopedia of Type Strains, Phase IV (KMG-IV): sequencing the most valuable type-strain genomes for metagenomic binning, comparative biology and taxonomic classification.</title>
        <authorList>
            <person name="Goeker M."/>
        </authorList>
    </citation>
    <scope>NUCLEOTIDE SEQUENCE [LARGE SCALE GENOMIC DNA]</scope>
    <source>
        <strain evidence="10 11">DSM 25964</strain>
    </source>
</reference>
<keyword evidence="3 8" id="KW-0813">Transport</keyword>
<evidence type="ECO:0000256" key="4">
    <source>
        <dbReference type="ARBA" id="ARBA00022475"/>
    </source>
</evidence>
<evidence type="ECO:0000313" key="11">
    <source>
        <dbReference type="Proteomes" id="UP000295066"/>
    </source>
</evidence>
<comment type="subcellular location">
    <subcellularLocation>
        <location evidence="1 8">Cell membrane</location>
        <topology evidence="1 8">Multi-pass membrane protein</topology>
    </subcellularLocation>
</comment>
<evidence type="ECO:0000256" key="5">
    <source>
        <dbReference type="ARBA" id="ARBA00022692"/>
    </source>
</evidence>
<organism evidence="10 11">
    <name type="scientific">Aminivibrio pyruvatiphilus</name>
    <dbReference type="NCBI Taxonomy" id="1005740"/>
    <lineage>
        <taxon>Bacteria</taxon>
        <taxon>Thermotogati</taxon>
        <taxon>Synergistota</taxon>
        <taxon>Synergistia</taxon>
        <taxon>Synergistales</taxon>
        <taxon>Aminobacteriaceae</taxon>
        <taxon>Aminivibrio</taxon>
    </lineage>
</organism>
<keyword evidence="7 8" id="KW-0472">Membrane</keyword>
<dbReference type="OrthoDB" id="8404154at2"/>
<dbReference type="Gene3D" id="1.10.3720.10">
    <property type="entry name" value="MetI-like"/>
    <property type="match status" value="1"/>
</dbReference>
<dbReference type="CDD" id="cd06261">
    <property type="entry name" value="TM_PBP2"/>
    <property type="match status" value="1"/>
</dbReference>
<evidence type="ECO:0000256" key="1">
    <source>
        <dbReference type="ARBA" id="ARBA00004651"/>
    </source>
</evidence>
<evidence type="ECO:0000259" key="9">
    <source>
        <dbReference type="PROSITE" id="PS50928"/>
    </source>
</evidence>
<dbReference type="Pfam" id="PF00528">
    <property type="entry name" value="BPD_transp_1"/>
    <property type="match status" value="1"/>
</dbReference>
<feature type="transmembrane region" description="Helical" evidence="8">
    <location>
        <begin position="62"/>
        <end position="81"/>
    </location>
</feature>
<comment type="caution">
    <text evidence="10">The sequence shown here is derived from an EMBL/GenBank/DDBJ whole genome shotgun (WGS) entry which is preliminary data.</text>
</comment>
<evidence type="ECO:0000256" key="7">
    <source>
        <dbReference type="ARBA" id="ARBA00023136"/>
    </source>
</evidence>
<keyword evidence="4" id="KW-1003">Cell membrane</keyword>
<evidence type="ECO:0000256" key="3">
    <source>
        <dbReference type="ARBA" id="ARBA00022448"/>
    </source>
</evidence>
<evidence type="ECO:0000256" key="2">
    <source>
        <dbReference type="ARBA" id="ARBA00007069"/>
    </source>
</evidence>
<feature type="transmembrane region" description="Helical" evidence="8">
    <location>
        <begin position="251"/>
        <end position="267"/>
    </location>
</feature>
<dbReference type="InterPro" id="IPR035906">
    <property type="entry name" value="MetI-like_sf"/>
</dbReference>
<sequence>MERRSGTWLLLLPLAAVLGLFLLWPLALVLWESLFIEGRFSLDNYLSLFVRKLYRESLTTSLILSASTAVLGTAVGLPLSYFVHKTGGQAKNILLALTAVPLTLSGLVVGFAFIVLLGTSGFITIILRELFGINPLEFSAFLFTWRGLVIAYLYFLIPRMILTMTAAWSNANWSLVEAAVSLGAGPVTVLRKVLFPMLAPAILAGSSLLFAVSMGAFGTAFALTGTAVKILPLVIYTHVSELSADIAKADALAIVLTLVTTCVILAYEKFFTSPSSAR</sequence>
<comment type="similarity">
    <text evidence="2">Belongs to the binding-protein-dependent transport system permease family. CysTW subfamily.</text>
</comment>
<feature type="transmembrane region" description="Helical" evidence="8">
    <location>
        <begin position="7"/>
        <end position="31"/>
    </location>
</feature>
<keyword evidence="6 8" id="KW-1133">Transmembrane helix</keyword>
<dbReference type="InterPro" id="IPR000515">
    <property type="entry name" value="MetI-like"/>
</dbReference>
<feature type="transmembrane region" description="Helical" evidence="8">
    <location>
        <begin position="193"/>
        <end position="214"/>
    </location>
</feature>
<accession>A0A4R8MFK2</accession>
<keyword evidence="11" id="KW-1185">Reference proteome</keyword>
<feature type="transmembrane region" description="Helical" evidence="8">
    <location>
        <begin position="93"/>
        <end position="126"/>
    </location>
</feature>
<dbReference type="PROSITE" id="PS50928">
    <property type="entry name" value="ABC_TM1"/>
    <property type="match status" value="1"/>
</dbReference>
<gene>
    <name evidence="10" type="ORF">C8D99_102228</name>
</gene>
<keyword evidence="5 8" id="KW-0812">Transmembrane</keyword>